<evidence type="ECO:0000256" key="7">
    <source>
        <dbReference type="ARBA" id="ARBA00023265"/>
    </source>
</evidence>
<organism evidence="10 11">
    <name type="scientific">Arachis hypogaea</name>
    <name type="common">Peanut</name>
    <dbReference type="NCBI Taxonomy" id="3818"/>
    <lineage>
        <taxon>Eukaryota</taxon>
        <taxon>Viridiplantae</taxon>
        <taxon>Streptophyta</taxon>
        <taxon>Embryophyta</taxon>
        <taxon>Tracheophyta</taxon>
        <taxon>Spermatophyta</taxon>
        <taxon>Magnoliopsida</taxon>
        <taxon>eudicotyledons</taxon>
        <taxon>Gunneridae</taxon>
        <taxon>Pentapetalae</taxon>
        <taxon>rosids</taxon>
        <taxon>fabids</taxon>
        <taxon>Fabales</taxon>
        <taxon>Fabaceae</taxon>
        <taxon>Papilionoideae</taxon>
        <taxon>50 kb inversion clade</taxon>
        <taxon>dalbergioids sensu lato</taxon>
        <taxon>Dalbergieae</taxon>
        <taxon>Pterocarpus clade</taxon>
        <taxon>Arachis</taxon>
    </lineage>
</organism>
<dbReference type="GO" id="GO:0016020">
    <property type="term" value="C:membrane"/>
    <property type="evidence" value="ECO:0007669"/>
    <property type="project" value="UniProtKB-SubCell"/>
</dbReference>
<dbReference type="Pfam" id="PF03094">
    <property type="entry name" value="Mlo"/>
    <property type="match status" value="1"/>
</dbReference>
<evidence type="ECO:0000256" key="5">
    <source>
        <dbReference type="ARBA" id="ARBA00022989"/>
    </source>
</evidence>
<evidence type="ECO:0000256" key="9">
    <source>
        <dbReference type="SAM" id="Phobius"/>
    </source>
</evidence>
<accession>A0A445CBJ0</accession>
<evidence type="ECO:0000256" key="8">
    <source>
        <dbReference type="SAM" id="MobiDB-lite"/>
    </source>
</evidence>
<dbReference type="PANTHER" id="PTHR31942:SF84">
    <property type="entry name" value="MLO-LIKE PROTEIN 12"/>
    <property type="match status" value="1"/>
</dbReference>
<evidence type="ECO:0008006" key="12">
    <source>
        <dbReference type="Google" id="ProtNLM"/>
    </source>
</evidence>
<dbReference type="InterPro" id="IPR004326">
    <property type="entry name" value="Mlo"/>
</dbReference>
<keyword evidence="4" id="KW-0611">Plant defense</keyword>
<protein>
    <recommendedName>
        <fullName evidence="12">MLO-like protein</fullName>
    </recommendedName>
</protein>
<keyword evidence="6 9" id="KW-0472">Membrane</keyword>
<dbReference type="STRING" id="3818.A0A445CBJ0"/>
<evidence type="ECO:0000256" key="1">
    <source>
        <dbReference type="ARBA" id="ARBA00004141"/>
    </source>
</evidence>
<feature type="transmembrane region" description="Helical" evidence="9">
    <location>
        <begin position="16"/>
        <end position="39"/>
    </location>
</feature>
<keyword evidence="3 9" id="KW-0812">Transmembrane</keyword>
<evidence type="ECO:0000313" key="10">
    <source>
        <dbReference type="EMBL" id="RYR48315.1"/>
    </source>
</evidence>
<dbReference type="GO" id="GO:0006952">
    <property type="term" value="P:defense response"/>
    <property type="evidence" value="ECO:0007669"/>
    <property type="project" value="UniProtKB-KW"/>
</dbReference>
<dbReference type="PANTHER" id="PTHR31942">
    <property type="entry name" value="MLO-LIKE PROTEIN 1"/>
    <property type="match status" value="1"/>
</dbReference>
<evidence type="ECO:0000256" key="4">
    <source>
        <dbReference type="ARBA" id="ARBA00022821"/>
    </source>
</evidence>
<keyword evidence="11" id="KW-1185">Reference proteome</keyword>
<feature type="region of interest" description="Disordered" evidence="8">
    <location>
        <begin position="95"/>
        <end position="114"/>
    </location>
</feature>
<proteinExistence type="inferred from homology"/>
<evidence type="ECO:0000313" key="11">
    <source>
        <dbReference type="Proteomes" id="UP000289738"/>
    </source>
</evidence>
<comment type="caution">
    <text evidence="10">The sequence shown here is derived from an EMBL/GenBank/DDBJ whole genome shotgun (WGS) entry which is preliminary data.</text>
</comment>
<evidence type="ECO:0000256" key="2">
    <source>
        <dbReference type="ARBA" id="ARBA00006574"/>
    </source>
</evidence>
<evidence type="ECO:0000256" key="3">
    <source>
        <dbReference type="ARBA" id="ARBA00022692"/>
    </source>
</evidence>
<sequence>MAGGEKERTLEETPTWAVAIVCFVLLAISIIIEHIIHAIGKWLKRNNKTALYEALEKVKGELILLGFISLLLTVFQNPISRICISKNVASTWHPCAVPKKSKSGYEDSDDDDGDDGNRRKLLGCVWLEGIQVYSQEC</sequence>
<dbReference type="EMBL" id="SDMP01000007">
    <property type="protein sequence ID" value="RYR48315.1"/>
    <property type="molecule type" value="Genomic_DNA"/>
</dbReference>
<reference evidence="10 11" key="1">
    <citation type="submission" date="2019-01" db="EMBL/GenBank/DDBJ databases">
        <title>Sequencing of cultivated peanut Arachis hypogaea provides insights into genome evolution and oil improvement.</title>
        <authorList>
            <person name="Chen X."/>
        </authorList>
    </citation>
    <scope>NUCLEOTIDE SEQUENCE [LARGE SCALE GENOMIC DNA]</scope>
    <source>
        <strain evidence="11">cv. Fuhuasheng</strain>
        <tissue evidence="10">Leaves</tissue>
    </source>
</reference>
<comment type="similarity">
    <text evidence="2">Belongs to the MLO family.</text>
</comment>
<name>A0A445CBJ0_ARAHY</name>
<keyword evidence="5 9" id="KW-1133">Transmembrane helix</keyword>
<comment type="subcellular location">
    <subcellularLocation>
        <location evidence="1">Membrane</location>
        <topology evidence="1">Multi-pass membrane protein</topology>
    </subcellularLocation>
</comment>
<keyword evidence="7" id="KW-0568">Pathogenesis-related protein</keyword>
<gene>
    <name evidence="10" type="ORF">Ahy_A07g034335</name>
</gene>
<dbReference type="Proteomes" id="UP000289738">
    <property type="component" value="Chromosome A07"/>
</dbReference>
<dbReference type="AlphaFoldDB" id="A0A445CBJ0"/>
<evidence type="ECO:0000256" key="6">
    <source>
        <dbReference type="ARBA" id="ARBA00023136"/>
    </source>
</evidence>
<dbReference type="Gramene" id="arahy.Tifrunner.gnm2.ann2.Ah17g386400.1">
    <property type="protein sequence ID" value="arahy.Tifrunner.gnm2.ann2.Ah17g386400.1-CDS"/>
    <property type="gene ID" value="arahy.Tifrunner.gnm2.ann2.Ah17g386400"/>
</dbReference>